<gene>
    <name evidence="2" type="ORF">DDQ68_10855</name>
</gene>
<dbReference type="KEGG" id="hnv:DDQ68_10855"/>
<dbReference type="RefSeq" id="WP_109656317.1">
    <property type="nucleotide sequence ID" value="NZ_CP029145.1"/>
</dbReference>
<proteinExistence type="predicted"/>
<reference evidence="3" key="1">
    <citation type="submission" date="2018-04" db="EMBL/GenBank/DDBJ databases">
        <title>Complete genome of Antarctic heterotrophic bacterium Hymenobacter nivis.</title>
        <authorList>
            <person name="Terashima M."/>
        </authorList>
    </citation>
    <scope>NUCLEOTIDE SEQUENCE [LARGE SCALE GENOMIC DNA]</scope>
    <source>
        <strain evidence="3">NBRC 111535</strain>
    </source>
</reference>
<evidence type="ECO:0000313" key="3">
    <source>
        <dbReference type="Proteomes" id="UP000245999"/>
    </source>
</evidence>
<accession>A0A2Z3GHN6</accession>
<dbReference type="AlphaFoldDB" id="A0A2Z3GHN6"/>
<evidence type="ECO:0000256" key="1">
    <source>
        <dbReference type="SAM" id="MobiDB-lite"/>
    </source>
</evidence>
<dbReference type="OrthoDB" id="885184at2"/>
<protein>
    <submittedName>
        <fullName evidence="2">Uncharacterized protein</fullName>
    </submittedName>
</protein>
<organism evidence="2 3">
    <name type="scientific">Hymenobacter nivis</name>
    <dbReference type="NCBI Taxonomy" id="1850093"/>
    <lineage>
        <taxon>Bacteria</taxon>
        <taxon>Pseudomonadati</taxon>
        <taxon>Bacteroidota</taxon>
        <taxon>Cytophagia</taxon>
        <taxon>Cytophagales</taxon>
        <taxon>Hymenobacteraceae</taxon>
        <taxon>Hymenobacter</taxon>
    </lineage>
</organism>
<name>A0A2Z3GHN6_9BACT</name>
<keyword evidence="3" id="KW-1185">Reference proteome</keyword>
<dbReference type="EMBL" id="CP029145">
    <property type="protein sequence ID" value="AWM33233.1"/>
    <property type="molecule type" value="Genomic_DNA"/>
</dbReference>
<dbReference type="Proteomes" id="UP000245999">
    <property type="component" value="Chromosome"/>
</dbReference>
<evidence type="ECO:0000313" key="2">
    <source>
        <dbReference type="EMBL" id="AWM33233.1"/>
    </source>
</evidence>
<feature type="region of interest" description="Disordered" evidence="1">
    <location>
        <begin position="55"/>
        <end position="89"/>
    </location>
</feature>
<sequence length="89" mass="9346">MSTSSKQPADNENIPPIPTEGDPLLTLHFAQAEAALAEKNGGLGPTTNVYVTNEEEANIDEAMVPRDSQGFVRGEDDPDVIGSNAGGHK</sequence>
<feature type="compositionally biased region" description="Polar residues" evidence="1">
    <location>
        <begin position="1"/>
        <end position="10"/>
    </location>
</feature>
<feature type="region of interest" description="Disordered" evidence="1">
    <location>
        <begin position="1"/>
        <end position="23"/>
    </location>
</feature>